<keyword evidence="5 11" id="KW-0067">ATP-binding</keyword>
<feature type="domain" description="UvrD-like helicase C-terminal" evidence="13">
    <location>
        <begin position="323"/>
        <end position="601"/>
    </location>
</feature>
<evidence type="ECO:0000256" key="2">
    <source>
        <dbReference type="ARBA" id="ARBA00022741"/>
    </source>
</evidence>
<keyword evidence="2 11" id="KW-0547">Nucleotide-binding</keyword>
<keyword evidence="6" id="KW-0238">DNA-binding</keyword>
<comment type="catalytic activity">
    <reaction evidence="10">
        <text>ATP + H2O = ADP + phosphate + H(+)</text>
        <dbReference type="Rhea" id="RHEA:13065"/>
        <dbReference type="ChEBI" id="CHEBI:15377"/>
        <dbReference type="ChEBI" id="CHEBI:15378"/>
        <dbReference type="ChEBI" id="CHEBI:30616"/>
        <dbReference type="ChEBI" id="CHEBI:43474"/>
        <dbReference type="ChEBI" id="CHEBI:456216"/>
        <dbReference type="EC" id="5.6.2.4"/>
    </reaction>
</comment>
<proteinExistence type="inferred from homology"/>
<keyword evidence="4 11" id="KW-0347">Helicase</keyword>
<dbReference type="AlphaFoldDB" id="A0A432L871"/>
<feature type="binding site" evidence="11">
    <location>
        <begin position="61"/>
        <end position="68"/>
    </location>
    <ligand>
        <name>ATP</name>
        <dbReference type="ChEBI" id="CHEBI:30616"/>
    </ligand>
</feature>
<comment type="catalytic activity">
    <reaction evidence="8">
        <text>Couples ATP hydrolysis with the unwinding of duplex DNA by translocating in the 3'-5' direction.</text>
        <dbReference type="EC" id="5.6.2.4"/>
    </reaction>
</comment>
<evidence type="ECO:0000256" key="10">
    <source>
        <dbReference type="ARBA" id="ARBA00048988"/>
    </source>
</evidence>
<dbReference type="Pfam" id="PF00580">
    <property type="entry name" value="UvrD-helicase"/>
    <property type="match status" value="1"/>
</dbReference>
<evidence type="ECO:0000256" key="1">
    <source>
        <dbReference type="ARBA" id="ARBA00009922"/>
    </source>
</evidence>
<evidence type="ECO:0000259" key="12">
    <source>
        <dbReference type="PROSITE" id="PS51198"/>
    </source>
</evidence>
<dbReference type="InterPro" id="IPR014017">
    <property type="entry name" value="DNA_helicase_UvrD-like_C"/>
</dbReference>
<keyword evidence="7" id="KW-0413">Isomerase</keyword>
<dbReference type="CDD" id="cd17932">
    <property type="entry name" value="DEXQc_UvrD"/>
    <property type="match status" value="1"/>
</dbReference>
<evidence type="ECO:0000313" key="14">
    <source>
        <dbReference type="EMBL" id="RUL48801.1"/>
    </source>
</evidence>
<evidence type="ECO:0000256" key="3">
    <source>
        <dbReference type="ARBA" id="ARBA00022801"/>
    </source>
</evidence>
<dbReference type="GO" id="GO:0043138">
    <property type="term" value="F:3'-5' DNA helicase activity"/>
    <property type="evidence" value="ECO:0007669"/>
    <property type="project" value="UniProtKB-EC"/>
</dbReference>
<dbReference type="GO" id="GO:0033202">
    <property type="term" value="C:DNA helicase complex"/>
    <property type="evidence" value="ECO:0007669"/>
    <property type="project" value="TreeGrafter"/>
</dbReference>
<name>A0A432L871_9BACI</name>
<evidence type="ECO:0000313" key="15">
    <source>
        <dbReference type="Proteomes" id="UP000287910"/>
    </source>
</evidence>
<dbReference type="InterPro" id="IPR027417">
    <property type="entry name" value="P-loop_NTPase"/>
</dbReference>
<comment type="similarity">
    <text evidence="1">Belongs to the helicase family. UvrD subfamily.</text>
</comment>
<dbReference type="PANTHER" id="PTHR11070">
    <property type="entry name" value="UVRD / RECB / PCRA DNA HELICASE FAMILY MEMBER"/>
    <property type="match status" value="1"/>
</dbReference>
<dbReference type="Gene3D" id="3.40.50.300">
    <property type="entry name" value="P-loop containing nucleotide triphosphate hydrolases"/>
    <property type="match status" value="2"/>
</dbReference>
<dbReference type="EC" id="5.6.2.4" evidence="9"/>
<evidence type="ECO:0000256" key="7">
    <source>
        <dbReference type="ARBA" id="ARBA00023235"/>
    </source>
</evidence>
<dbReference type="Pfam" id="PF13361">
    <property type="entry name" value="UvrD_C"/>
    <property type="match status" value="1"/>
</dbReference>
<dbReference type="PROSITE" id="PS51217">
    <property type="entry name" value="UVRD_HELICASE_CTER"/>
    <property type="match status" value="1"/>
</dbReference>
<dbReference type="PANTHER" id="PTHR11070:SF2">
    <property type="entry name" value="ATP-DEPENDENT DNA HELICASE SRS2"/>
    <property type="match status" value="1"/>
</dbReference>
<keyword evidence="15" id="KW-1185">Reference proteome</keyword>
<keyword evidence="3 11" id="KW-0378">Hydrolase</keyword>
<dbReference type="Gene3D" id="1.10.486.10">
    <property type="entry name" value="PCRA, domain 4"/>
    <property type="match status" value="1"/>
</dbReference>
<evidence type="ECO:0000256" key="11">
    <source>
        <dbReference type="PROSITE-ProRule" id="PRU00560"/>
    </source>
</evidence>
<dbReference type="GO" id="GO:0016887">
    <property type="term" value="F:ATP hydrolysis activity"/>
    <property type="evidence" value="ECO:0007669"/>
    <property type="project" value="RHEA"/>
</dbReference>
<protein>
    <recommendedName>
        <fullName evidence="9">DNA 3'-5' helicase</fullName>
        <ecNumber evidence="9">5.6.2.4</ecNumber>
    </recommendedName>
</protein>
<dbReference type="PROSITE" id="PS51198">
    <property type="entry name" value="UVRD_HELICASE_ATP_BIND"/>
    <property type="match status" value="1"/>
</dbReference>
<accession>A0A432L871</accession>
<dbReference type="RefSeq" id="WP_126660247.1">
    <property type="nucleotide sequence ID" value="NZ_RYYR01000029.1"/>
</dbReference>
<evidence type="ECO:0000256" key="4">
    <source>
        <dbReference type="ARBA" id="ARBA00022806"/>
    </source>
</evidence>
<dbReference type="Proteomes" id="UP000287910">
    <property type="component" value="Unassembled WGS sequence"/>
</dbReference>
<dbReference type="GO" id="GO:0000725">
    <property type="term" value="P:recombinational repair"/>
    <property type="evidence" value="ECO:0007669"/>
    <property type="project" value="TreeGrafter"/>
</dbReference>
<dbReference type="SUPFAM" id="SSF52540">
    <property type="entry name" value="P-loop containing nucleoside triphosphate hydrolases"/>
    <property type="match status" value="1"/>
</dbReference>
<reference evidence="14 15" key="1">
    <citation type="submission" date="2018-12" db="EMBL/GenBank/DDBJ databases">
        <title>Lysinibacillus antri sp. nov., isolated from a cave soil.</title>
        <authorList>
            <person name="Narsing Rao M.P."/>
            <person name="Zhang H."/>
            <person name="Dong Z.-Y."/>
            <person name="Niu X.-K."/>
            <person name="Zhang K."/>
            <person name="Fang B.-Z."/>
            <person name="Kang Y.-Q."/>
            <person name="Xiao M."/>
            <person name="Li W.-J."/>
        </authorList>
    </citation>
    <scope>NUCLEOTIDE SEQUENCE [LARGE SCALE GENOMIC DNA]</scope>
    <source>
        <strain evidence="14 15">SYSU K30002</strain>
    </source>
</reference>
<sequence>MYLNITDYYDLKQKPKAEIVSSKTEITTDTFFDELKNYNIHLNLPQQEAVLTVNGPVLIVAGAGSGKTTTLTSRISYMITKKQIDPRRILLVTFTKKASTEMKERLNNLPNGRLCSSINVGTYHAICLQILREEGRKFEVLSSDYRRHIMFKTILKKLKASDDYTPEGVMHVISSWKNQLIRPVDVKEIMKNPDLSTSEKEMYELLYQAYRLYEEQKEKANLYDFDDFLLETYYLFKYDEAALKRYQNRYEYVLCDEFQDVSFIQYEITRMLAAPHNNLCVVGDDGQTIYSWRTASSKYMIEFNQQYQNCKRIILDINYRSTADIVGFGNNIIRHNTKQIKKQLKSTKQERKDIQFKIAKTPEEEAELVVKEISRLMVQGKRYKDIAILYRTHTYSRSIFEELVLADIPFIHHVKSTESFYDSPNVKLFLAAMRLALNPFDFDAIVEVGPLLYVSKKEIQETLPIAIAMQTTSDQSLFEIVMSLIANRKGEFQKGQILMKVSEILSFKTMAPKDIIHRIRKGTINYEKQLEVDAAKTMTIHKDMILETLDEFLVSASRFKTIKELLDFIEKLKAKQEEMERLRLDPNLDALDLMSIHTSKGLEYEVVFAIGWFEDMIPHITAIEGSKNSLADSNLKGEEALFEERRIAYVCATRAKKLLYLSVPKLYHSKEKSPSRFILEGLKGEEIKEIEKVETEKAEISNQIFKGLQKVMKAYFKTN</sequence>
<comment type="caution">
    <text evidence="14">The sequence shown here is derived from an EMBL/GenBank/DDBJ whole genome shotgun (WGS) entry which is preliminary data.</text>
</comment>
<evidence type="ECO:0000259" key="13">
    <source>
        <dbReference type="PROSITE" id="PS51217"/>
    </source>
</evidence>
<dbReference type="InterPro" id="IPR014016">
    <property type="entry name" value="UvrD-like_ATP-bd"/>
</dbReference>
<dbReference type="Gene3D" id="1.10.10.160">
    <property type="match status" value="1"/>
</dbReference>
<evidence type="ECO:0000256" key="5">
    <source>
        <dbReference type="ARBA" id="ARBA00022840"/>
    </source>
</evidence>
<evidence type="ECO:0000256" key="9">
    <source>
        <dbReference type="ARBA" id="ARBA00034808"/>
    </source>
</evidence>
<dbReference type="GO" id="GO:0003677">
    <property type="term" value="F:DNA binding"/>
    <property type="evidence" value="ECO:0007669"/>
    <property type="project" value="UniProtKB-KW"/>
</dbReference>
<feature type="domain" description="UvrD-like helicase ATP-binding" evidence="12">
    <location>
        <begin position="40"/>
        <end position="322"/>
    </location>
</feature>
<evidence type="ECO:0000256" key="6">
    <source>
        <dbReference type="ARBA" id="ARBA00023125"/>
    </source>
</evidence>
<dbReference type="InterPro" id="IPR000212">
    <property type="entry name" value="DNA_helicase_UvrD/REP"/>
</dbReference>
<dbReference type="GO" id="GO:0005524">
    <property type="term" value="F:ATP binding"/>
    <property type="evidence" value="ECO:0007669"/>
    <property type="project" value="UniProtKB-UniRule"/>
</dbReference>
<dbReference type="EMBL" id="RYYR01000029">
    <property type="protein sequence ID" value="RUL48801.1"/>
    <property type="molecule type" value="Genomic_DNA"/>
</dbReference>
<dbReference type="InterPro" id="IPR013986">
    <property type="entry name" value="DExx_box_DNA_helicase_dom_sf"/>
</dbReference>
<evidence type="ECO:0000256" key="8">
    <source>
        <dbReference type="ARBA" id="ARBA00034617"/>
    </source>
</evidence>
<gene>
    <name evidence="14" type="ORF">EK386_16320</name>
</gene>
<dbReference type="GO" id="GO:0005829">
    <property type="term" value="C:cytosol"/>
    <property type="evidence" value="ECO:0007669"/>
    <property type="project" value="TreeGrafter"/>
</dbReference>
<organism evidence="14 15">
    <name type="scientific">Lysinibacillus antri</name>
    <dbReference type="NCBI Taxonomy" id="2498145"/>
    <lineage>
        <taxon>Bacteria</taxon>
        <taxon>Bacillati</taxon>
        <taxon>Bacillota</taxon>
        <taxon>Bacilli</taxon>
        <taxon>Bacillales</taxon>
        <taxon>Bacillaceae</taxon>
        <taxon>Lysinibacillus</taxon>
    </lineage>
</organism>